<dbReference type="EMBL" id="VFOW01000001">
    <property type="protein sequence ID" value="TQL76160.1"/>
    <property type="molecule type" value="Genomic_DNA"/>
</dbReference>
<evidence type="ECO:0000313" key="2">
    <source>
        <dbReference type="EMBL" id="TQL76160.1"/>
    </source>
</evidence>
<sequence>MILFSVGAFTGSIAVGAASFVTGLVAALVLAAATALVVIEYRDRRLLAITEDSDWEAPPDDDADTHRYE</sequence>
<evidence type="ECO:0000256" key="1">
    <source>
        <dbReference type="SAM" id="Phobius"/>
    </source>
</evidence>
<keyword evidence="1" id="KW-0472">Membrane</keyword>
<dbReference type="InParanoid" id="A0A543AUC3"/>
<comment type="caution">
    <text evidence="2">The sequence shown here is derived from an EMBL/GenBank/DDBJ whole genome shotgun (WGS) entry which is preliminary data.</text>
</comment>
<protein>
    <submittedName>
        <fullName evidence="2">Uncharacterized protein</fullName>
    </submittedName>
</protein>
<gene>
    <name evidence="2" type="ORF">FB566_1681</name>
</gene>
<organism evidence="2 3">
    <name type="scientific">Stackebrandtia endophytica</name>
    <dbReference type="NCBI Taxonomy" id="1496996"/>
    <lineage>
        <taxon>Bacteria</taxon>
        <taxon>Bacillati</taxon>
        <taxon>Actinomycetota</taxon>
        <taxon>Actinomycetes</taxon>
        <taxon>Glycomycetales</taxon>
        <taxon>Glycomycetaceae</taxon>
        <taxon>Stackebrandtia</taxon>
    </lineage>
</organism>
<dbReference type="Proteomes" id="UP000317043">
    <property type="component" value="Unassembled WGS sequence"/>
</dbReference>
<keyword evidence="1" id="KW-0812">Transmembrane</keyword>
<name>A0A543AUC3_9ACTN</name>
<dbReference type="AlphaFoldDB" id="A0A543AUC3"/>
<proteinExistence type="predicted"/>
<keyword evidence="1" id="KW-1133">Transmembrane helix</keyword>
<keyword evidence="3" id="KW-1185">Reference proteome</keyword>
<reference evidence="2 3" key="1">
    <citation type="submission" date="2019-06" db="EMBL/GenBank/DDBJ databases">
        <title>Sequencing the genomes of 1000 actinobacteria strains.</title>
        <authorList>
            <person name="Klenk H.-P."/>
        </authorList>
    </citation>
    <scope>NUCLEOTIDE SEQUENCE [LARGE SCALE GENOMIC DNA]</scope>
    <source>
        <strain evidence="2 3">DSM 45928</strain>
    </source>
</reference>
<feature type="transmembrane region" description="Helical" evidence="1">
    <location>
        <begin position="12"/>
        <end position="39"/>
    </location>
</feature>
<accession>A0A543AUC3</accession>
<evidence type="ECO:0000313" key="3">
    <source>
        <dbReference type="Proteomes" id="UP000317043"/>
    </source>
</evidence>